<dbReference type="Proteomes" id="UP001064048">
    <property type="component" value="Chromosome 26"/>
</dbReference>
<keyword evidence="2" id="KW-1185">Reference proteome</keyword>
<comment type="caution">
    <text evidence="1">The sequence shown here is derived from an EMBL/GenBank/DDBJ whole genome shotgun (WGS) entry which is preliminary data.</text>
</comment>
<reference evidence="1 2" key="1">
    <citation type="journal article" date="2022" name="Genome Biol. Evol.">
        <title>The Spruce Budworm Genome: Reconstructing the Evolutionary History of Antifreeze Proteins.</title>
        <authorList>
            <person name="Beliveau C."/>
            <person name="Gagne P."/>
            <person name="Picq S."/>
            <person name="Vernygora O."/>
            <person name="Keeling C.I."/>
            <person name="Pinkney K."/>
            <person name="Doucet D."/>
            <person name="Wen F."/>
            <person name="Johnston J.S."/>
            <person name="Maaroufi H."/>
            <person name="Boyle B."/>
            <person name="Laroche J."/>
            <person name="Dewar K."/>
            <person name="Juretic N."/>
            <person name="Blackburn G."/>
            <person name="Nisole A."/>
            <person name="Brunet B."/>
            <person name="Brandao M."/>
            <person name="Lumley L."/>
            <person name="Duan J."/>
            <person name="Quan G."/>
            <person name="Lucarotti C.J."/>
            <person name="Roe A.D."/>
            <person name="Sperling F.A.H."/>
            <person name="Levesque R.C."/>
            <person name="Cusson M."/>
        </authorList>
    </citation>
    <scope>NUCLEOTIDE SEQUENCE [LARGE SCALE GENOMIC DNA]</scope>
    <source>
        <strain evidence="1">Glfc:IPQL:Cfum</strain>
    </source>
</reference>
<protein>
    <submittedName>
        <fullName evidence="1">Uncharacterized protein</fullName>
    </submittedName>
</protein>
<proteinExistence type="predicted"/>
<evidence type="ECO:0000313" key="1">
    <source>
        <dbReference type="EMBL" id="KAI8426729.1"/>
    </source>
</evidence>
<evidence type="ECO:0000313" key="2">
    <source>
        <dbReference type="Proteomes" id="UP001064048"/>
    </source>
</evidence>
<organism evidence="1 2">
    <name type="scientific">Choristoneura fumiferana</name>
    <name type="common">Spruce budworm moth</name>
    <name type="synonym">Archips fumiferana</name>
    <dbReference type="NCBI Taxonomy" id="7141"/>
    <lineage>
        <taxon>Eukaryota</taxon>
        <taxon>Metazoa</taxon>
        <taxon>Ecdysozoa</taxon>
        <taxon>Arthropoda</taxon>
        <taxon>Hexapoda</taxon>
        <taxon>Insecta</taxon>
        <taxon>Pterygota</taxon>
        <taxon>Neoptera</taxon>
        <taxon>Endopterygota</taxon>
        <taxon>Lepidoptera</taxon>
        <taxon>Glossata</taxon>
        <taxon>Ditrysia</taxon>
        <taxon>Tortricoidea</taxon>
        <taxon>Tortricidae</taxon>
        <taxon>Tortricinae</taxon>
        <taxon>Choristoneura</taxon>
    </lineage>
</organism>
<accession>A0ACC0JRQ6</accession>
<dbReference type="EMBL" id="CM046126">
    <property type="protein sequence ID" value="KAI8426729.1"/>
    <property type="molecule type" value="Genomic_DNA"/>
</dbReference>
<name>A0ACC0JRQ6_CHOFU</name>
<sequence length="104" mass="10935">MIQNDIALLETDSIHLSQSIVPACLDVFGGDRDRAVATGWGRTTHRGGPADTLQKGDDGAPLTILNHRLHCMYTVVGITTAAAGCGVPGLPQLLHQGLPLRALD</sequence>
<gene>
    <name evidence="1" type="ORF">MSG28_014431</name>
</gene>